<dbReference type="Gene3D" id="2.60.40.1500">
    <property type="entry name" value="Glycosyl hydrolase domain, family 39"/>
    <property type="match status" value="1"/>
</dbReference>
<dbReference type="EMBL" id="LORN02000015">
    <property type="protein sequence ID" value="PNN20434.1"/>
    <property type="molecule type" value="Genomic_DNA"/>
</dbReference>
<dbReference type="GO" id="GO:0003700">
    <property type="term" value="F:DNA-binding transcription factor activity"/>
    <property type="evidence" value="ECO:0007669"/>
    <property type="project" value="InterPro"/>
</dbReference>
<dbReference type="Proteomes" id="UP000053523">
    <property type="component" value="Unassembled WGS sequence"/>
</dbReference>
<keyword evidence="3" id="KW-0804">Transcription</keyword>
<dbReference type="SUPFAM" id="SSF46689">
    <property type="entry name" value="Homeodomain-like"/>
    <property type="match status" value="1"/>
</dbReference>
<name>A0A2K0A5Y8_STAHA</name>
<dbReference type="PANTHER" id="PTHR43280">
    <property type="entry name" value="ARAC-FAMILY TRANSCRIPTIONAL REGULATOR"/>
    <property type="match status" value="1"/>
</dbReference>
<proteinExistence type="predicted"/>
<keyword evidence="2" id="KW-0238">DNA-binding</keyword>
<dbReference type="PROSITE" id="PS01124">
    <property type="entry name" value="HTH_ARAC_FAMILY_2"/>
    <property type="match status" value="1"/>
</dbReference>
<gene>
    <name evidence="5" type="ORF">AL503_006395</name>
</gene>
<dbReference type="NCBIfam" id="NF033869">
    <property type="entry name" value="viru_reg_Rsp"/>
    <property type="match status" value="1"/>
</dbReference>
<accession>A0A2K0A5Y8</accession>
<sequence>MSNSILLHEHLTTAPSRNINYIIIYFSLTNELTITINGEKNDIQNHIAIVNQGDLFNIDHAKDLIELKIPIAYFYIEDNDFFNCFFDRYLLHSNHFIKSQILQCISNFSNNEEQDSETVSKIIRTLYKEAVVRNTTLYVPTMSIDNQLLSNIVMFINNNITSNLSLLDIAQHALISESYCSNLFARILNVNFKDYYTSLKVNHSVQLLMTTNHSITTISELSGFSSHTNFTNQFKKHLEASPMQFRTMLNQLEPLPSILIRSSVSQPFLNLISQFEFTNHLTTETTQIDIANYDPKDQTQFSTAFIDFQNINELFQFVFNDYFDIDLSYLPRPAILINDVSDMVGRHTNLNLLNRCFEKLFEKNIRLAVTIKNDQEFKMIYQLIMIFLQNNRDYKWNKKLVKFMLVFDTETMSIHDIHLAHLKLKNKNRAIKFSLMVDGLLRQLGSLQETYDIMHRMNFDFYFVDIENIDTKNVLIDIQRGFTHSSTHFENYLRFIEGSNIPSTQFIYSNLSLKCFKYTNNGTQSLQLSDLVCHLYQLMRHGGGVCYKLIETDPMYISLFNNHGSLLPIMHLYRFVSTFSNESFQISNNYLMCYKDGNYHVILFNKINDRYLSDSQQHYIFENDFKENTLFIVNTLNNEHGSIQHLIPQYKRDVYIEKDIIQQLDRCNHPKTELLIQENDYAAFQITLKHDEVKYICIKPS</sequence>
<dbReference type="InterPro" id="IPR009057">
    <property type="entry name" value="Homeodomain-like_sf"/>
</dbReference>
<dbReference type="InterPro" id="IPR018060">
    <property type="entry name" value="HTH_AraC"/>
</dbReference>
<dbReference type="PROSITE" id="PS00041">
    <property type="entry name" value="HTH_ARAC_FAMILY_1"/>
    <property type="match status" value="1"/>
</dbReference>
<evidence type="ECO:0000313" key="5">
    <source>
        <dbReference type="EMBL" id="PNN20434.1"/>
    </source>
</evidence>
<dbReference type="Gene3D" id="1.10.10.60">
    <property type="entry name" value="Homeodomain-like"/>
    <property type="match status" value="2"/>
</dbReference>
<keyword evidence="1" id="KW-0805">Transcription regulation</keyword>
<evidence type="ECO:0000259" key="4">
    <source>
        <dbReference type="PROSITE" id="PS01124"/>
    </source>
</evidence>
<dbReference type="Pfam" id="PF12833">
    <property type="entry name" value="HTH_18"/>
    <property type="match status" value="1"/>
</dbReference>
<feature type="domain" description="HTH araC/xylS-type" evidence="4">
    <location>
        <begin position="150"/>
        <end position="248"/>
    </location>
</feature>
<organism evidence="5 6">
    <name type="scientific">Staphylococcus haemolyticus</name>
    <dbReference type="NCBI Taxonomy" id="1283"/>
    <lineage>
        <taxon>Bacteria</taxon>
        <taxon>Bacillati</taxon>
        <taxon>Bacillota</taxon>
        <taxon>Bacilli</taxon>
        <taxon>Bacillales</taxon>
        <taxon>Staphylococcaceae</taxon>
        <taxon>Staphylococcus</taxon>
    </lineage>
</organism>
<reference evidence="5 6" key="1">
    <citation type="submission" date="2017-12" db="EMBL/GenBank/DDBJ databases">
        <title>FDA dAtabase for Regulatory Grade micrObial Sequences (FDA-ARGOS): Supporting development and validation of Infectious Disease Dx tests.</title>
        <authorList>
            <person name="Hoffmann M."/>
            <person name="Allard M."/>
            <person name="Evans P."/>
            <person name="Brown E."/>
            <person name="Tallon L."/>
            <person name="Sadzewicz L."/>
            <person name="Sengamalay N."/>
            <person name="Ott S."/>
            <person name="Godinez A."/>
            <person name="Nagaraj S."/>
            <person name="Vavikolanu K."/>
            <person name="Aluvathingal J."/>
            <person name="Nadendla S."/>
            <person name="Sichtig H."/>
        </authorList>
    </citation>
    <scope>NUCLEOTIDE SEQUENCE [LARGE SCALE GENOMIC DNA]</scope>
    <source>
        <strain evidence="5 6">FDAARGOS_148</strain>
    </source>
</reference>
<evidence type="ECO:0000313" key="6">
    <source>
        <dbReference type="Proteomes" id="UP000053523"/>
    </source>
</evidence>
<dbReference type="AlphaFoldDB" id="A0A2K0A5Y8"/>
<dbReference type="RefSeq" id="WP_037550038.1">
    <property type="nucleotide sequence ID" value="NZ_CAJCGD010000012.1"/>
</dbReference>
<dbReference type="PANTHER" id="PTHR43280:SF26">
    <property type="entry name" value="ARAC-FAMILY TRANSCRIPTIONAL REGULATOR"/>
    <property type="match status" value="1"/>
</dbReference>
<dbReference type="SMART" id="SM00342">
    <property type="entry name" value="HTH_ARAC"/>
    <property type="match status" value="1"/>
</dbReference>
<dbReference type="GO" id="GO:0043565">
    <property type="term" value="F:sequence-specific DNA binding"/>
    <property type="evidence" value="ECO:0007669"/>
    <property type="project" value="InterPro"/>
</dbReference>
<evidence type="ECO:0000256" key="2">
    <source>
        <dbReference type="ARBA" id="ARBA00023125"/>
    </source>
</evidence>
<protein>
    <submittedName>
        <fullName evidence="5">AraC family transcriptional regulator</fullName>
    </submittedName>
</protein>
<comment type="caution">
    <text evidence="5">The sequence shown here is derived from an EMBL/GenBank/DDBJ whole genome shotgun (WGS) entry which is preliminary data.</text>
</comment>
<evidence type="ECO:0000256" key="3">
    <source>
        <dbReference type="ARBA" id="ARBA00023163"/>
    </source>
</evidence>
<evidence type="ECO:0000256" key="1">
    <source>
        <dbReference type="ARBA" id="ARBA00023015"/>
    </source>
</evidence>
<dbReference type="InterPro" id="IPR018062">
    <property type="entry name" value="HTH_AraC-typ_CS"/>
</dbReference>